<evidence type="ECO:0000313" key="2">
    <source>
        <dbReference type="Proteomes" id="UP001181693"/>
    </source>
</evidence>
<accession>A0AAV3A540</accession>
<dbReference type="Proteomes" id="UP001181693">
    <property type="component" value="Unassembled WGS sequence"/>
</dbReference>
<evidence type="ECO:0008006" key="3">
    <source>
        <dbReference type="Google" id="ProtNLM"/>
    </source>
</evidence>
<dbReference type="EMBL" id="DYDO01000004">
    <property type="protein sequence ID" value="DBA26191.1"/>
    <property type="molecule type" value="Genomic_DNA"/>
</dbReference>
<protein>
    <recommendedName>
        <fullName evidence="3">Secreted protein</fullName>
    </recommendedName>
</protein>
<keyword evidence="2" id="KW-1185">Reference proteome</keyword>
<comment type="caution">
    <text evidence="1">The sequence shown here is derived from an EMBL/GenBank/DDBJ whole genome shotgun (WGS) entry which is preliminary data.</text>
</comment>
<reference evidence="1" key="1">
    <citation type="thesis" date="2020" institute="ProQuest LLC" country="789 East Eisenhower Parkway, Ann Arbor, MI, USA">
        <title>Comparative Genomics and Chromosome Evolution.</title>
        <authorList>
            <person name="Mudd A.B."/>
        </authorList>
    </citation>
    <scope>NUCLEOTIDE SEQUENCE</scope>
    <source>
        <strain evidence="1">1538</strain>
        <tissue evidence="1">Blood</tissue>
    </source>
</reference>
<evidence type="ECO:0000313" key="1">
    <source>
        <dbReference type="EMBL" id="DBA26191.1"/>
    </source>
</evidence>
<dbReference type="AlphaFoldDB" id="A0AAV3A540"/>
<name>A0AAV3A540_PYXAD</name>
<organism evidence="1 2">
    <name type="scientific">Pyxicephalus adspersus</name>
    <name type="common">African bullfrog</name>
    <dbReference type="NCBI Taxonomy" id="30357"/>
    <lineage>
        <taxon>Eukaryota</taxon>
        <taxon>Metazoa</taxon>
        <taxon>Chordata</taxon>
        <taxon>Craniata</taxon>
        <taxon>Vertebrata</taxon>
        <taxon>Euteleostomi</taxon>
        <taxon>Amphibia</taxon>
        <taxon>Batrachia</taxon>
        <taxon>Anura</taxon>
        <taxon>Neobatrachia</taxon>
        <taxon>Ranoidea</taxon>
        <taxon>Pyxicephalidae</taxon>
        <taxon>Pyxicephalinae</taxon>
        <taxon>Pyxicephalus</taxon>
    </lineage>
</organism>
<sequence length="83" mass="9477">MVIFQCLCIMARSYLQCEGLRDVIAARRFLGINSTISLTPQIHQCCRCLTIRLGRECGVPITHKHYKNKTNHCLQCPHNCTSD</sequence>
<gene>
    <name evidence="1" type="ORF">GDO54_010484</name>
</gene>
<proteinExistence type="predicted"/>